<dbReference type="InterPro" id="IPR036918">
    <property type="entry name" value="Pyrv_Knase_C_sf"/>
</dbReference>
<evidence type="ECO:0000256" key="12">
    <source>
        <dbReference type="ARBA" id="ARBA00023317"/>
    </source>
</evidence>
<dbReference type="GO" id="GO:0016301">
    <property type="term" value="F:kinase activity"/>
    <property type="evidence" value="ECO:0007669"/>
    <property type="project" value="UniProtKB-KW"/>
</dbReference>
<dbReference type="InterPro" id="IPR015806">
    <property type="entry name" value="Pyrv_Knase_insert_dom_sf"/>
</dbReference>
<keyword evidence="18" id="KW-1185">Reference proteome</keyword>
<dbReference type="UniPathway" id="UPA00109">
    <property type="reaction ID" value="UER00188"/>
</dbReference>
<keyword evidence="6" id="KW-0479">Metal-binding</keyword>
<comment type="catalytic activity">
    <reaction evidence="14">
        <text>pyruvate + ATP = phosphoenolpyruvate + ADP + H(+)</text>
        <dbReference type="Rhea" id="RHEA:18157"/>
        <dbReference type="ChEBI" id="CHEBI:15361"/>
        <dbReference type="ChEBI" id="CHEBI:15378"/>
        <dbReference type="ChEBI" id="CHEBI:30616"/>
        <dbReference type="ChEBI" id="CHEBI:58702"/>
        <dbReference type="ChEBI" id="CHEBI:456216"/>
        <dbReference type="EC" id="2.7.1.40"/>
    </reaction>
</comment>
<evidence type="ECO:0000256" key="8">
    <source>
        <dbReference type="ARBA" id="ARBA00022777"/>
    </source>
</evidence>
<dbReference type="InterPro" id="IPR040442">
    <property type="entry name" value="Pyrv_kinase-like_dom_sf"/>
</dbReference>
<accession>A0A0G2ZED6</accession>
<evidence type="ECO:0000256" key="7">
    <source>
        <dbReference type="ARBA" id="ARBA00022741"/>
    </source>
</evidence>
<dbReference type="AlphaFoldDB" id="A0A0G2ZED6"/>
<keyword evidence="12 17" id="KW-0670">Pyruvate</keyword>
<dbReference type="NCBIfam" id="TIGR01064">
    <property type="entry name" value="pyruv_kin"/>
    <property type="match status" value="1"/>
</dbReference>
<dbReference type="KEGG" id="kpf:IX53_04555"/>
<dbReference type="Gene3D" id="2.40.33.10">
    <property type="entry name" value="PK beta-barrel domain-like"/>
    <property type="match status" value="1"/>
</dbReference>
<dbReference type="EC" id="2.7.1.40" evidence="4 13"/>
<comment type="similarity">
    <text evidence="3 14">Belongs to the pyruvate kinase family.</text>
</comment>
<dbReference type="EMBL" id="CP011232">
    <property type="protein sequence ID" value="AKI97203.1"/>
    <property type="molecule type" value="Genomic_DNA"/>
</dbReference>
<dbReference type="RefSeq" id="WP_047754337.1">
    <property type="nucleotide sequence ID" value="NZ_CAJUHA010000008.1"/>
</dbReference>
<evidence type="ECO:0000256" key="13">
    <source>
        <dbReference type="NCBIfam" id="TIGR01064"/>
    </source>
</evidence>
<keyword evidence="7" id="KW-0547">Nucleotide-binding</keyword>
<evidence type="ECO:0000259" key="16">
    <source>
        <dbReference type="Pfam" id="PF02887"/>
    </source>
</evidence>
<keyword evidence="5 14" id="KW-0808">Transferase</keyword>
<dbReference type="Pfam" id="PF02887">
    <property type="entry name" value="PK_C"/>
    <property type="match status" value="1"/>
</dbReference>
<dbReference type="PRINTS" id="PR01050">
    <property type="entry name" value="PYRUVTKNASE"/>
</dbReference>
<dbReference type="Pfam" id="PF00224">
    <property type="entry name" value="PK"/>
    <property type="match status" value="1"/>
</dbReference>
<dbReference type="InterPro" id="IPR018209">
    <property type="entry name" value="Pyrv_Knase_AS"/>
</dbReference>
<keyword evidence="11 14" id="KW-0324">Glycolysis</keyword>
<evidence type="ECO:0000313" key="17">
    <source>
        <dbReference type="EMBL" id="AKI97203.1"/>
    </source>
</evidence>
<dbReference type="InterPro" id="IPR001697">
    <property type="entry name" value="Pyr_Knase"/>
</dbReference>
<evidence type="ECO:0000256" key="14">
    <source>
        <dbReference type="RuleBase" id="RU000504"/>
    </source>
</evidence>
<evidence type="ECO:0000256" key="4">
    <source>
        <dbReference type="ARBA" id="ARBA00012142"/>
    </source>
</evidence>
<keyword evidence="8 14" id="KW-0418">Kinase</keyword>
<evidence type="ECO:0000259" key="15">
    <source>
        <dbReference type="Pfam" id="PF00224"/>
    </source>
</evidence>
<dbReference type="InterPro" id="IPR011037">
    <property type="entry name" value="Pyrv_Knase-like_insert_dom_sf"/>
</dbReference>
<dbReference type="InterPro" id="IPR015795">
    <property type="entry name" value="Pyrv_Knase_C"/>
</dbReference>
<keyword evidence="9" id="KW-0067">ATP-binding</keyword>
<evidence type="ECO:0000313" key="18">
    <source>
        <dbReference type="Proteomes" id="UP000035159"/>
    </source>
</evidence>
<dbReference type="SUPFAM" id="SSF52935">
    <property type="entry name" value="PK C-terminal domain-like"/>
    <property type="match status" value="1"/>
</dbReference>
<dbReference type="PROSITE" id="PS00110">
    <property type="entry name" value="PYRUVATE_KINASE"/>
    <property type="match status" value="1"/>
</dbReference>
<dbReference type="GO" id="GO:0000287">
    <property type="term" value="F:magnesium ion binding"/>
    <property type="evidence" value="ECO:0007669"/>
    <property type="project" value="UniProtKB-UniRule"/>
</dbReference>
<dbReference type="PATRIC" id="fig|1330330.3.peg.916"/>
<evidence type="ECO:0000256" key="11">
    <source>
        <dbReference type="ARBA" id="ARBA00023152"/>
    </source>
</evidence>
<dbReference type="GO" id="GO:0004743">
    <property type="term" value="F:pyruvate kinase activity"/>
    <property type="evidence" value="ECO:0007669"/>
    <property type="project" value="UniProtKB-UniRule"/>
</dbReference>
<evidence type="ECO:0000256" key="1">
    <source>
        <dbReference type="ARBA" id="ARBA00001958"/>
    </source>
</evidence>
<keyword evidence="10 14" id="KW-0460">Magnesium</keyword>
<dbReference type="SUPFAM" id="SSF51621">
    <property type="entry name" value="Phosphoenolpyruvate/pyruvate domain"/>
    <property type="match status" value="1"/>
</dbReference>
<evidence type="ECO:0000256" key="5">
    <source>
        <dbReference type="ARBA" id="ARBA00022679"/>
    </source>
</evidence>
<comment type="cofactor">
    <cofactor evidence="1">
        <name>K(+)</name>
        <dbReference type="ChEBI" id="CHEBI:29103"/>
    </cofactor>
</comment>
<dbReference type="InterPro" id="IPR015813">
    <property type="entry name" value="Pyrv/PenolPyrv_kinase-like_dom"/>
</dbReference>
<protein>
    <recommendedName>
        <fullName evidence="4 13">Pyruvate kinase</fullName>
        <ecNumber evidence="4 13">2.7.1.40</ecNumber>
    </recommendedName>
</protein>
<dbReference type="STRING" id="1330330.IX53_04555"/>
<dbReference type="SUPFAM" id="SSF50800">
    <property type="entry name" value="PK beta-barrel domain-like"/>
    <property type="match status" value="1"/>
</dbReference>
<name>A0A0G2ZED6_9BACT</name>
<dbReference type="GO" id="GO:0030955">
    <property type="term" value="F:potassium ion binding"/>
    <property type="evidence" value="ECO:0007669"/>
    <property type="project" value="UniProtKB-UniRule"/>
</dbReference>
<evidence type="ECO:0000256" key="10">
    <source>
        <dbReference type="ARBA" id="ARBA00022842"/>
    </source>
</evidence>
<dbReference type="Proteomes" id="UP000035159">
    <property type="component" value="Chromosome"/>
</dbReference>
<reference evidence="17 18" key="1">
    <citation type="submission" date="2015-04" db="EMBL/GenBank/DDBJ databases">
        <title>Complete Genome Sequence of Kosmotoga pacifica SLHLJ1.</title>
        <authorList>
            <person name="Jiang L.J."/>
            <person name="Shao Z.Z."/>
            <person name="Jebbar M."/>
        </authorList>
    </citation>
    <scope>NUCLEOTIDE SEQUENCE [LARGE SCALE GENOMIC DNA]</scope>
    <source>
        <strain evidence="17 18">SLHLJ1</strain>
    </source>
</reference>
<dbReference type="Gene3D" id="3.20.20.60">
    <property type="entry name" value="Phosphoenolpyruvate-binding domains"/>
    <property type="match status" value="1"/>
</dbReference>
<dbReference type="OrthoDB" id="9812123at2"/>
<dbReference type="NCBIfam" id="NF004978">
    <property type="entry name" value="PRK06354.1"/>
    <property type="match status" value="1"/>
</dbReference>
<dbReference type="GO" id="GO:0005524">
    <property type="term" value="F:ATP binding"/>
    <property type="evidence" value="ECO:0007669"/>
    <property type="project" value="UniProtKB-KW"/>
</dbReference>
<evidence type="ECO:0000256" key="3">
    <source>
        <dbReference type="ARBA" id="ARBA00008663"/>
    </source>
</evidence>
<dbReference type="NCBIfam" id="NF004491">
    <property type="entry name" value="PRK05826.1"/>
    <property type="match status" value="1"/>
</dbReference>
<feature type="domain" description="Pyruvate kinase C-terminal" evidence="16">
    <location>
        <begin position="357"/>
        <end position="468"/>
    </location>
</feature>
<dbReference type="PANTHER" id="PTHR11817">
    <property type="entry name" value="PYRUVATE KINASE"/>
    <property type="match status" value="1"/>
</dbReference>
<comment type="pathway">
    <text evidence="2 14">Carbohydrate degradation; glycolysis; pyruvate from D-glyceraldehyde 3-phosphate: step 5/5.</text>
</comment>
<gene>
    <name evidence="17" type="ORF">IX53_04555</name>
</gene>
<dbReference type="Gene3D" id="3.40.1380.20">
    <property type="entry name" value="Pyruvate kinase, C-terminal domain"/>
    <property type="match status" value="1"/>
</dbReference>
<dbReference type="FunFam" id="2.40.33.10:FF:000001">
    <property type="entry name" value="Pyruvate kinase"/>
    <property type="match status" value="1"/>
</dbReference>
<proteinExistence type="inferred from homology"/>
<organism evidence="17 18">
    <name type="scientific">Kosmotoga pacifica</name>
    <dbReference type="NCBI Taxonomy" id="1330330"/>
    <lineage>
        <taxon>Bacteria</taxon>
        <taxon>Thermotogati</taxon>
        <taxon>Thermotogota</taxon>
        <taxon>Thermotogae</taxon>
        <taxon>Kosmotogales</taxon>
        <taxon>Kosmotogaceae</taxon>
        <taxon>Kosmotoga</taxon>
    </lineage>
</organism>
<dbReference type="InterPro" id="IPR015793">
    <property type="entry name" value="Pyrv_Knase_brl"/>
</dbReference>
<evidence type="ECO:0000256" key="9">
    <source>
        <dbReference type="ARBA" id="ARBA00022840"/>
    </source>
</evidence>
<sequence length="472" mass="51965">MRKTKIVCTIGPATESPEMIEKLILSGMNVARLNTSHDTPAHHRERINSIKKIRDRLGIPVAILLDLSGPKLRTGSFNEEIVLLRKGQDFLLTTEEIIGDSSRVSINYPRLPEEVEPGDTILLNDGKIKLRVLKTSRTAIMTKVLNSGEITHHRGINVPGIDLSIAAVTEKDREYIKLGIEEGVDYFALSFVRKPEDVLEAKEIIAQNGSDIPVISKIETSQALLRIEEIAAVSDGLMVARGDLGVEIPVEEVPVAQKRIIKTGNKHRIPVITATQMLESMIENPVPTRAETADISNAILDGTDAIMLSAETSIGKYPIEAVSVMNKTALSTESYLMNNPHILQWTRQDVDTDDHTDAICRAAWDITESLKVKLIVSSTYSGHTAINVSGFRPRSTILAVTPNVRTYYRLSLIWGVLPLLQEIGSSIDEMVKIAGQKAREMELIKTGDHFIITAGVPLGVAHSTNMLKLEKV</sequence>
<feature type="domain" description="Pyruvate kinase barrel" evidence="15">
    <location>
        <begin position="1"/>
        <end position="322"/>
    </location>
</feature>
<evidence type="ECO:0000256" key="6">
    <source>
        <dbReference type="ARBA" id="ARBA00022723"/>
    </source>
</evidence>
<evidence type="ECO:0000256" key="2">
    <source>
        <dbReference type="ARBA" id="ARBA00004997"/>
    </source>
</evidence>